<gene>
    <name evidence="5" type="ORF">FMM06_04000</name>
</gene>
<dbReference type="Proteomes" id="UP000317894">
    <property type="component" value="Unassembled WGS sequence"/>
</dbReference>
<evidence type="ECO:0000313" key="6">
    <source>
        <dbReference type="Proteomes" id="UP000317894"/>
    </source>
</evidence>
<dbReference type="Gene3D" id="1.10.10.10">
    <property type="entry name" value="Winged helix-like DNA-binding domain superfamily/Winged helix DNA-binding domain"/>
    <property type="match status" value="1"/>
</dbReference>
<dbReference type="OrthoDB" id="9814495at2"/>
<dbReference type="InterPro" id="IPR016032">
    <property type="entry name" value="Sig_transdc_resp-reg_C-effctor"/>
</dbReference>
<dbReference type="PROSITE" id="PS50110">
    <property type="entry name" value="RESPONSE_REGULATORY"/>
    <property type="match status" value="1"/>
</dbReference>
<dbReference type="GO" id="GO:0003677">
    <property type="term" value="F:DNA binding"/>
    <property type="evidence" value="ECO:0007669"/>
    <property type="project" value="UniProtKB-KW"/>
</dbReference>
<dbReference type="Gene3D" id="3.40.50.2300">
    <property type="match status" value="1"/>
</dbReference>
<dbReference type="InterPro" id="IPR011006">
    <property type="entry name" value="CheY-like_superfamily"/>
</dbReference>
<feature type="domain" description="Response regulatory" evidence="4">
    <location>
        <begin position="1"/>
        <end position="103"/>
    </location>
</feature>
<accession>A0A552UJL8</accession>
<dbReference type="SUPFAM" id="SSF46894">
    <property type="entry name" value="C-terminal effector domain of the bipartite response regulators"/>
    <property type="match status" value="1"/>
</dbReference>
<comment type="caution">
    <text evidence="5">The sequence shown here is derived from an EMBL/GenBank/DDBJ whole genome shotgun (WGS) entry which is preliminary data.</text>
</comment>
<name>A0A552UJL8_9SPHN</name>
<dbReference type="InterPro" id="IPR036388">
    <property type="entry name" value="WH-like_DNA-bd_sf"/>
</dbReference>
<reference evidence="5 6" key="1">
    <citation type="submission" date="2019-07" db="EMBL/GenBank/DDBJ databases">
        <title>Novel species isolated from glacier.</title>
        <authorList>
            <person name="Liu Q."/>
            <person name="Xin Y.-H."/>
        </authorList>
    </citation>
    <scope>NUCLEOTIDE SEQUENCE [LARGE SCALE GENOMIC DNA]</scope>
    <source>
        <strain evidence="5 6">LB1R16</strain>
    </source>
</reference>
<dbReference type="SMART" id="SM00421">
    <property type="entry name" value="HTH_LUXR"/>
    <property type="match status" value="1"/>
</dbReference>
<organism evidence="5 6">
    <name type="scientific">Glacieibacterium frigidum</name>
    <dbReference type="NCBI Taxonomy" id="2593303"/>
    <lineage>
        <taxon>Bacteria</taxon>
        <taxon>Pseudomonadati</taxon>
        <taxon>Pseudomonadota</taxon>
        <taxon>Alphaproteobacteria</taxon>
        <taxon>Sphingomonadales</taxon>
        <taxon>Sphingosinicellaceae</taxon>
        <taxon>Glacieibacterium</taxon>
    </lineage>
</organism>
<dbReference type="Pfam" id="PF00072">
    <property type="entry name" value="Response_reg"/>
    <property type="match status" value="1"/>
</dbReference>
<evidence type="ECO:0000313" key="5">
    <source>
        <dbReference type="EMBL" id="TRW18384.1"/>
    </source>
</evidence>
<proteinExistence type="predicted"/>
<keyword evidence="6" id="KW-1185">Reference proteome</keyword>
<dbReference type="PANTHER" id="PTHR45566">
    <property type="entry name" value="HTH-TYPE TRANSCRIPTIONAL REGULATOR YHJB-RELATED"/>
    <property type="match status" value="1"/>
</dbReference>
<evidence type="ECO:0000256" key="2">
    <source>
        <dbReference type="PROSITE-ProRule" id="PRU00169"/>
    </source>
</evidence>
<dbReference type="InterPro" id="IPR000792">
    <property type="entry name" value="Tscrpt_reg_LuxR_C"/>
</dbReference>
<dbReference type="CDD" id="cd06170">
    <property type="entry name" value="LuxR_C_like"/>
    <property type="match status" value="1"/>
</dbReference>
<dbReference type="SMART" id="SM00448">
    <property type="entry name" value="REC"/>
    <property type="match status" value="1"/>
</dbReference>
<evidence type="ECO:0000259" key="4">
    <source>
        <dbReference type="PROSITE" id="PS50110"/>
    </source>
</evidence>
<protein>
    <submittedName>
        <fullName evidence="5">Response regulator transcription factor</fullName>
    </submittedName>
</protein>
<dbReference type="AlphaFoldDB" id="A0A552UJL8"/>
<dbReference type="GO" id="GO:0000160">
    <property type="term" value="P:phosphorelay signal transduction system"/>
    <property type="evidence" value="ECO:0007669"/>
    <property type="project" value="InterPro"/>
</dbReference>
<dbReference type="PROSITE" id="PS50043">
    <property type="entry name" value="HTH_LUXR_2"/>
    <property type="match status" value="1"/>
</dbReference>
<sequence>MRVATLRAAPGATVIEAGSIAAAVDRLRGTPRLDLILLDLRMPDAVGFSGVATVHAERPDVPIVVVSAADPSEAAGARRYGAAGFLGKDASLPEIEATVRAALGGTRVVLEPSNDDETDAMAASIACLTPAQLKVLIAMLGGRLNKQIAHDIGISEATVKAHVTVIFRKLGVQNRTQAVIAARALGLEAVEQAA</sequence>
<keyword evidence="1" id="KW-0238">DNA-binding</keyword>
<dbReference type="PANTHER" id="PTHR45566:SF1">
    <property type="entry name" value="HTH-TYPE TRANSCRIPTIONAL REGULATOR YHJB-RELATED"/>
    <property type="match status" value="1"/>
</dbReference>
<evidence type="ECO:0000256" key="1">
    <source>
        <dbReference type="ARBA" id="ARBA00023125"/>
    </source>
</evidence>
<dbReference type="GO" id="GO:0006355">
    <property type="term" value="P:regulation of DNA-templated transcription"/>
    <property type="evidence" value="ECO:0007669"/>
    <property type="project" value="InterPro"/>
</dbReference>
<dbReference type="Pfam" id="PF00196">
    <property type="entry name" value="GerE"/>
    <property type="match status" value="1"/>
</dbReference>
<dbReference type="SUPFAM" id="SSF52172">
    <property type="entry name" value="CheY-like"/>
    <property type="match status" value="1"/>
</dbReference>
<evidence type="ECO:0000259" key="3">
    <source>
        <dbReference type="PROSITE" id="PS50043"/>
    </source>
</evidence>
<feature type="domain" description="HTH luxR-type" evidence="3">
    <location>
        <begin position="121"/>
        <end position="186"/>
    </location>
</feature>
<keyword evidence="2" id="KW-0597">Phosphoprotein</keyword>
<dbReference type="PRINTS" id="PR00038">
    <property type="entry name" value="HTHLUXR"/>
</dbReference>
<dbReference type="InterPro" id="IPR001789">
    <property type="entry name" value="Sig_transdc_resp-reg_receiver"/>
</dbReference>
<dbReference type="InterPro" id="IPR051015">
    <property type="entry name" value="EvgA-like"/>
</dbReference>
<dbReference type="EMBL" id="VJWA01000001">
    <property type="protein sequence ID" value="TRW18384.1"/>
    <property type="molecule type" value="Genomic_DNA"/>
</dbReference>
<feature type="modified residue" description="4-aspartylphosphate" evidence="2">
    <location>
        <position position="39"/>
    </location>
</feature>